<feature type="signal peptide" evidence="2">
    <location>
        <begin position="1"/>
        <end position="36"/>
    </location>
</feature>
<keyword evidence="1 2" id="KW-0732">Signal</keyword>
<dbReference type="PROSITE" id="PS51109">
    <property type="entry name" value="G5"/>
    <property type="match status" value="1"/>
</dbReference>
<feature type="domain" description="G5" evidence="3">
    <location>
        <begin position="270"/>
        <end position="350"/>
    </location>
</feature>
<reference evidence="5 6" key="1">
    <citation type="submission" date="2021-05" db="EMBL/GenBank/DDBJ databases">
        <title>Novel Bacillus species.</title>
        <authorList>
            <person name="Liu G."/>
        </authorList>
    </citation>
    <scope>NUCLEOTIDE SEQUENCE [LARGE SCALE GENOMIC DNA]</scope>
    <source>
        <strain evidence="6">FJAT-49780</strain>
    </source>
</reference>
<comment type="caution">
    <text evidence="5">The sequence shown here is derived from an EMBL/GenBank/DDBJ whole genome shotgun (WGS) entry which is preliminary data.</text>
</comment>
<dbReference type="CDD" id="cd00118">
    <property type="entry name" value="LysM"/>
    <property type="match status" value="1"/>
</dbReference>
<dbReference type="InterPro" id="IPR011098">
    <property type="entry name" value="G5_dom"/>
</dbReference>
<dbReference type="EMBL" id="JAGYPG010000002">
    <property type="protein sequence ID" value="MBS4196470.1"/>
    <property type="molecule type" value="Genomic_DNA"/>
</dbReference>
<evidence type="ECO:0000256" key="1">
    <source>
        <dbReference type="ARBA" id="ARBA00022729"/>
    </source>
</evidence>
<dbReference type="Gene3D" id="2.20.230.10">
    <property type="entry name" value="Resuscitation-promoting factor rpfb"/>
    <property type="match status" value="1"/>
</dbReference>
<dbReference type="PROSITE" id="PS51782">
    <property type="entry name" value="LYSM"/>
    <property type="match status" value="1"/>
</dbReference>
<dbReference type="PANTHER" id="PTHR21666">
    <property type="entry name" value="PEPTIDASE-RELATED"/>
    <property type="match status" value="1"/>
</dbReference>
<protein>
    <submittedName>
        <fullName evidence="5">Peptidoglycan DD-metalloendopeptidase family protein</fullName>
    </submittedName>
</protein>
<dbReference type="SUPFAM" id="SSF51261">
    <property type="entry name" value="Duplicated hybrid motif"/>
    <property type="match status" value="1"/>
</dbReference>
<dbReference type="PANTHER" id="PTHR21666:SF270">
    <property type="entry name" value="MUREIN HYDROLASE ACTIVATOR ENVC"/>
    <property type="match status" value="1"/>
</dbReference>
<dbReference type="GO" id="GO:0004222">
    <property type="term" value="F:metalloendopeptidase activity"/>
    <property type="evidence" value="ECO:0007669"/>
    <property type="project" value="TreeGrafter"/>
</dbReference>
<name>A0A942TEL3_9BACI</name>
<accession>A0A942TEL3</accession>
<dbReference type="Proteomes" id="UP000681414">
    <property type="component" value="Unassembled WGS sequence"/>
</dbReference>
<feature type="domain" description="LysM" evidence="4">
    <location>
        <begin position="218"/>
        <end position="263"/>
    </location>
</feature>
<dbReference type="InterPro" id="IPR016047">
    <property type="entry name" value="M23ase_b-sheet_dom"/>
</dbReference>
<evidence type="ECO:0000259" key="4">
    <source>
        <dbReference type="PROSITE" id="PS51782"/>
    </source>
</evidence>
<dbReference type="InterPro" id="IPR011055">
    <property type="entry name" value="Dup_hybrid_motif"/>
</dbReference>
<gene>
    <name evidence="5" type="ORF">KHA97_15500</name>
</gene>
<dbReference type="InterPro" id="IPR018392">
    <property type="entry name" value="LysM"/>
</dbReference>
<dbReference type="InterPro" id="IPR036779">
    <property type="entry name" value="LysM_dom_sf"/>
</dbReference>
<sequence>MNKGVNQLPRKSATSRLLLKCMVFLCAFMMISSSVAAETKLETVFHVYMDDQYVGTVSNKSVIENAVEKLIHAQQDNYKDFNLQLGNKLTYISEQVFRSNADNNAVLKQVEELATVKAAATAVMVDGKAIAYVKDSKDAEQVINELKLQYVSAKDLSFVNMLEASKEKLPEIKKDETRVLNVAIEEPFFFKEEKADPKNVLSYEDAVKLLQKGTLEEKKHVVEKGEALELIAEKYDLTLKQLKELNKGITEDSILQIGQELNTVVTKPLLHVVVEREKYQEDTVPFEREVVEDNSMPKGETKIKQEGKSGKTAFVYKVKEVNGQQTNKEVIKETVLENPVKQITIKGTKVIPSRGTGKFAWPTNGGYVSSGMGQRWGTMHKGIDIARPSNYTIKAADNGVVVEAGWNNGGYGNKIVIDHQNGYRTVYAHLKSIGVSVGQRVEKGSAIGVMGSTGDSTGTHLHFEVYQNGQLRNPQSFF</sequence>
<dbReference type="CDD" id="cd12797">
    <property type="entry name" value="M23_peptidase"/>
    <property type="match status" value="1"/>
</dbReference>
<dbReference type="Pfam" id="PF07501">
    <property type="entry name" value="G5"/>
    <property type="match status" value="1"/>
</dbReference>
<dbReference type="Pfam" id="PF01476">
    <property type="entry name" value="LysM"/>
    <property type="match status" value="1"/>
</dbReference>
<evidence type="ECO:0000256" key="2">
    <source>
        <dbReference type="SAM" id="SignalP"/>
    </source>
</evidence>
<dbReference type="AlphaFoldDB" id="A0A942TEL3"/>
<evidence type="ECO:0000313" key="6">
    <source>
        <dbReference type="Proteomes" id="UP000681414"/>
    </source>
</evidence>
<dbReference type="InterPro" id="IPR050570">
    <property type="entry name" value="Cell_wall_metabolism_enzyme"/>
</dbReference>
<evidence type="ECO:0000313" key="5">
    <source>
        <dbReference type="EMBL" id="MBS4196470.1"/>
    </source>
</evidence>
<organism evidence="5 6">
    <name type="scientific">Lederbergia citri</name>
    <dbReference type="NCBI Taxonomy" id="2833580"/>
    <lineage>
        <taxon>Bacteria</taxon>
        <taxon>Bacillati</taxon>
        <taxon>Bacillota</taxon>
        <taxon>Bacilli</taxon>
        <taxon>Bacillales</taxon>
        <taxon>Bacillaceae</taxon>
        <taxon>Lederbergia</taxon>
    </lineage>
</organism>
<dbReference type="SUPFAM" id="SSF54106">
    <property type="entry name" value="LysM domain"/>
    <property type="match status" value="1"/>
</dbReference>
<proteinExistence type="predicted"/>
<dbReference type="Gene3D" id="3.10.350.10">
    <property type="entry name" value="LysM domain"/>
    <property type="match status" value="1"/>
</dbReference>
<keyword evidence="6" id="KW-1185">Reference proteome</keyword>
<dbReference type="Gene3D" id="2.70.70.10">
    <property type="entry name" value="Glucose Permease (Domain IIA)"/>
    <property type="match status" value="1"/>
</dbReference>
<dbReference type="SMART" id="SM00257">
    <property type="entry name" value="LysM"/>
    <property type="match status" value="1"/>
</dbReference>
<dbReference type="SMART" id="SM01208">
    <property type="entry name" value="G5"/>
    <property type="match status" value="1"/>
</dbReference>
<evidence type="ECO:0000259" key="3">
    <source>
        <dbReference type="PROSITE" id="PS51109"/>
    </source>
</evidence>
<feature type="chain" id="PRO_5037166714" evidence="2">
    <location>
        <begin position="37"/>
        <end position="478"/>
    </location>
</feature>
<dbReference type="RefSeq" id="WP_213125602.1">
    <property type="nucleotide sequence ID" value="NZ_JAGYPG010000002.1"/>
</dbReference>
<dbReference type="Pfam" id="PF01551">
    <property type="entry name" value="Peptidase_M23"/>
    <property type="match status" value="1"/>
</dbReference>